<name>A0A0C2D7S8_9BACT</name>
<feature type="domain" description="DUF2786" evidence="3">
    <location>
        <begin position="142"/>
        <end position="179"/>
    </location>
</feature>
<dbReference type="InterPro" id="IPR024498">
    <property type="entry name" value="DUF2786"/>
</dbReference>
<reference evidence="5 6" key="1">
    <citation type="submission" date="2014-12" db="EMBL/GenBank/DDBJ databases">
        <title>Genome assembly of Enhygromyxa salina DSM 15201.</title>
        <authorList>
            <person name="Sharma G."/>
            <person name="Subramanian S."/>
        </authorList>
    </citation>
    <scope>NUCLEOTIDE SEQUENCE [LARGE SCALE GENOMIC DNA]</scope>
    <source>
        <strain evidence="5 6">DSM 15201</strain>
    </source>
</reference>
<evidence type="ECO:0000256" key="1">
    <source>
        <dbReference type="SAM" id="MobiDB-lite"/>
    </source>
</evidence>
<feature type="domain" description="DUF7168" evidence="4">
    <location>
        <begin position="208"/>
        <end position="328"/>
    </location>
</feature>
<feature type="region of interest" description="Disordered" evidence="1">
    <location>
        <begin position="118"/>
        <end position="139"/>
    </location>
</feature>
<dbReference type="InterPro" id="IPR055592">
    <property type="entry name" value="DUF7168"/>
</dbReference>
<dbReference type="Pfam" id="PF10979">
    <property type="entry name" value="DUF2786"/>
    <property type="match status" value="1"/>
</dbReference>
<dbReference type="EMBL" id="JMCC02000021">
    <property type="protein sequence ID" value="KIG17670.1"/>
    <property type="molecule type" value="Genomic_DNA"/>
</dbReference>
<accession>A0A0C2D7S8</accession>
<dbReference type="Pfam" id="PF10263">
    <property type="entry name" value="SprT-like"/>
    <property type="match status" value="1"/>
</dbReference>
<evidence type="ECO:0000259" key="2">
    <source>
        <dbReference type="Pfam" id="PF10263"/>
    </source>
</evidence>
<evidence type="ECO:0000313" key="5">
    <source>
        <dbReference type="EMBL" id="KIG17670.1"/>
    </source>
</evidence>
<gene>
    <name evidence="5" type="ORF">DB30_02945</name>
</gene>
<evidence type="ECO:0008006" key="7">
    <source>
        <dbReference type="Google" id="ProtNLM"/>
    </source>
</evidence>
<dbReference type="GO" id="GO:0006950">
    <property type="term" value="P:response to stress"/>
    <property type="evidence" value="ECO:0007669"/>
    <property type="project" value="UniProtKB-ARBA"/>
</dbReference>
<dbReference type="RefSeq" id="WP_146658398.1">
    <property type="nucleotide sequence ID" value="NZ_JMCC02000021.1"/>
</dbReference>
<protein>
    <recommendedName>
        <fullName evidence="7">SprT-like family protein</fullName>
    </recommendedName>
</protein>
<comment type="caution">
    <text evidence="5">The sequence shown here is derived from an EMBL/GenBank/DDBJ whole genome shotgun (WGS) entry which is preliminary data.</text>
</comment>
<feature type="region of interest" description="Disordered" evidence="1">
    <location>
        <begin position="354"/>
        <end position="375"/>
    </location>
</feature>
<dbReference type="Proteomes" id="UP000031599">
    <property type="component" value="Unassembled WGS sequence"/>
</dbReference>
<dbReference type="AlphaFoldDB" id="A0A0C2D7S8"/>
<proteinExistence type="predicted"/>
<dbReference type="InterPro" id="IPR006640">
    <property type="entry name" value="SprT-like_domain"/>
</dbReference>
<feature type="domain" description="SprT-like" evidence="2">
    <location>
        <begin position="32"/>
        <end position="114"/>
    </location>
</feature>
<sequence length="375" mass="42389">MSEQAQREAAQLSVELEAKLLERLAYEWRAINYTYFKDALRQPVLRLSDTRARLGQWHGDLRSLEVSLPLVLERPWTHVIEVLKHEVAHQFIDERMNVDESAHGPTFRRICERLGIDGRASGDPGTHAGPDAPDGQTDSASRMVARIRKLLALAQSPNQNEAETAATAARRLMLKFNIEVDASEGVDATRRDYGFRHLGRPTGRVLEHDRRLARILLDYFFVEGLWIPVYRPLEGKRGSVLEICGLEANLLMAEHVHDFLSATALRLWDAYKRETQRSSNRDRQAFLAGVMRGFESKLAAQSQQFSEQGLVWVPAPDLNGYFRRRYPKLETVRRGGARRNDAYAEGSRAGRQIVLSQPVASSGSQGPRKALGRGR</sequence>
<dbReference type="Pfam" id="PF23771">
    <property type="entry name" value="DUF7168"/>
    <property type="match status" value="1"/>
</dbReference>
<evidence type="ECO:0000313" key="6">
    <source>
        <dbReference type="Proteomes" id="UP000031599"/>
    </source>
</evidence>
<evidence type="ECO:0000259" key="4">
    <source>
        <dbReference type="Pfam" id="PF23771"/>
    </source>
</evidence>
<organism evidence="5 6">
    <name type="scientific">Enhygromyxa salina</name>
    <dbReference type="NCBI Taxonomy" id="215803"/>
    <lineage>
        <taxon>Bacteria</taxon>
        <taxon>Pseudomonadati</taxon>
        <taxon>Myxococcota</taxon>
        <taxon>Polyangia</taxon>
        <taxon>Nannocystales</taxon>
        <taxon>Nannocystaceae</taxon>
        <taxon>Enhygromyxa</taxon>
    </lineage>
</organism>
<feature type="compositionally biased region" description="Polar residues" evidence="1">
    <location>
        <begin position="354"/>
        <end position="365"/>
    </location>
</feature>
<evidence type="ECO:0000259" key="3">
    <source>
        <dbReference type="Pfam" id="PF10979"/>
    </source>
</evidence>